<feature type="transmembrane region" description="Helical" evidence="7">
    <location>
        <begin position="372"/>
        <end position="391"/>
    </location>
</feature>
<comment type="caution">
    <text evidence="9">The sequence shown here is derived from an EMBL/GenBank/DDBJ whole genome shotgun (WGS) entry which is preliminary data.</text>
</comment>
<keyword evidence="6 7" id="KW-0472">Membrane</keyword>
<dbReference type="AlphaFoldDB" id="A0A8J3R1M6"/>
<proteinExistence type="predicted"/>
<feature type="transmembrane region" description="Helical" evidence="7">
    <location>
        <begin position="280"/>
        <end position="298"/>
    </location>
</feature>
<keyword evidence="4 7" id="KW-0812">Transmembrane</keyword>
<feature type="transmembrane region" description="Helical" evidence="7">
    <location>
        <begin position="102"/>
        <end position="121"/>
    </location>
</feature>
<reference evidence="9" key="1">
    <citation type="submission" date="2021-01" db="EMBL/GenBank/DDBJ databases">
        <title>Whole genome shotgun sequence of Rugosimonospora africana NBRC 104875.</title>
        <authorList>
            <person name="Komaki H."/>
            <person name="Tamura T."/>
        </authorList>
    </citation>
    <scope>NUCLEOTIDE SEQUENCE</scope>
    <source>
        <strain evidence="9">NBRC 104875</strain>
    </source>
</reference>
<dbReference type="InterPro" id="IPR010290">
    <property type="entry name" value="TM_effector"/>
</dbReference>
<evidence type="ECO:0000313" key="9">
    <source>
        <dbReference type="EMBL" id="GIH20144.1"/>
    </source>
</evidence>
<protein>
    <submittedName>
        <fullName evidence="9">MFS transporter</fullName>
    </submittedName>
</protein>
<evidence type="ECO:0000259" key="8">
    <source>
        <dbReference type="PROSITE" id="PS50850"/>
    </source>
</evidence>
<dbReference type="Pfam" id="PF05977">
    <property type="entry name" value="MFS_3"/>
    <property type="match status" value="1"/>
</dbReference>
<accession>A0A8J3R1M6</accession>
<feature type="transmembrane region" description="Helical" evidence="7">
    <location>
        <begin position="219"/>
        <end position="242"/>
    </location>
</feature>
<dbReference type="EMBL" id="BONZ01000089">
    <property type="protein sequence ID" value="GIH20144.1"/>
    <property type="molecule type" value="Genomic_DNA"/>
</dbReference>
<evidence type="ECO:0000256" key="4">
    <source>
        <dbReference type="ARBA" id="ARBA00022692"/>
    </source>
</evidence>
<dbReference type="Gene3D" id="1.20.1250.20">
    <property type="entry name" value="MFS general substrate transporter like domains"/>
    <property type="match status" value="1"/>
</dbReference>
<organism evidence="9 10">
    <name type="scientific">Rugosimonospora africana</name>
    <dbReference type="NCBI Taxonomy" id="556532"/>
    <lineage>
        <taxon>Bacteria</taxon>
        <taxon>Bacillati</taxon>
        <taxon>Actinomycetota</taxon>
        <taxon>Actinomycetes</taxon>
        <taxon>Micromonosporales</taxon>
        <taxon>Micromonosporaceae</taxon>
        <taxon>Rugosimonospora</taxon>
    </lineage>
</organism>
<name>A0A8J3R1M6_9ACTN</name>
<dbReference type="GO" id="GO:0005886">
    <property type="term" value="C:plasma membrane"/>
    <property type="evidence" value="ECO:0007669"/>
    <property type="project" value="UniProtKB-SubCell"/>
</dbReference>
<gene>
    <name evidence="9" type="ORF">Raf01_83160</name>
</gene>
<dbReference type="Proteomes" id="UP000642748">
    <property type="component" value="Unassembled WGS sequence"/>
</dbReference>
<feature type="transmembrane region" description="Helical" evidence="7">
    <location>
        <begin position="254"/>
        <end position="273"/>
    </location>
</feature>
<feature type="transmembrane region" description="Helical" evidence="7">
    <location>
        <begin position="167"/>
        <end position="187"/>
    </location>
</feature>
<keyword evidence="5 7" id="KW-1133">Transmembrane helix</keyword>
<keyword evidence="2" id="KW-0813">Transport</keyword>
<evidence type="ECO:0000256" key="6">
    <source>
        <dbReference type="ARBA" id="ARBA00023136"/>
    </source>
</evidence>
<dbReference type="InterPro" id="IPR020846">
    <property type="entry name" value="MFS_dom"/>
</dbReference>
<dbReference type="CDD" id="cd06173">
    <property type="entry name" value="MFS_MefA_like"/>
    <property type="match status" value="1"/>
</dbReference>
<keyword evidence="10" id="KW-1185">Reference proteome</keyword>
<sequence length="415" mass="43872">MFASLRVRNYRLFASGTLIANTGGWVQRIAQDWLVLTITGSAAAVGVTTALQFLPTMLFGMVGGLVSDRFPKHRILLVTQTGMASMAAVLACLTLTHQVRAWHVFVVAFCLGMFTAVDNPARQSFVNELVGPAQLRNAISLNSSIFQVAGLIGPAVSGVLIRLVGPGYAFAVNATTYLAPITALLLLRTADLVRPPRAGLPQRRLSDGLRYLTSRPHMLWPTVLVGVFGLFTINLPVTLAAYARSVFHSGSSGYSLLSTVAAVGSLSGALMSARRARTRLRGLVAIGLTLAALDLIAASAPNEWSYCLVLAGVGAATLLLLTSANSMVQIAAHDTVRGRVMGVYLLVFFGSGALGGPLVGAIDQYLGPRAGMLLAGTVPALATVLVATKLARQRRLRVRLNPRGPLRQLVAVVPR</sequence>
<feature type="transmembrane region" description="Helical" evidence="7">
    <location>
        <begin position="141"/>
        <end position="161"/>
    </location>
</feature>
<keyword evidence="3" id="KW-1003">Cell membrane</keyword>
<evidence type="ECO:0000256" key="1">
    <source>
        <dbReference type="ARBA" id="ARBA00004651"/>
    </source>
</evidence>
<dbReference type="PANTHER" id="PTHR23513">
    <property type="entry name" value="INTEGRAL MEMBRANE EFFLUX PROTEIN-RELATED"/>
    <property type="match status" value="1"/>
</dbReference>
<feature type="transmembrane region" description="Helical" evidence="7">
    <location>
        <begin position="75"/>
        <end position="96"/>
    </location>
</feature>
<dbReference type="SUPFAM" id="SSF103473">
    <property type="entry name" value="MFS general substrate transporter"/>
    <property type="match status" value="1"/>
</dbReference>
<comment type="subcellular location">
    <subcellularLocation>
        <location evidence="1">Cell membrane</location>
        <topology evidence="1">Multi-pass membrane protein</topology>
    </subcellularLocation>
</comment>
<evidence type="ECO:0000256" key="3">
    <source>
        <dbReference type="ARBA" id="ARBA00022475"/>
    </source>
</evidence>
<dbReference type="GO" id="GO:0022857">
    <property type="term" value="F:transmembrane transporter activity"/>
    <property type="evidence" value="ECO:0007669"/>
    <property type="project" value="InterPro"/>
</dbReference>
<feature type="transmembrane region" description="Helical" evidence="7">
    <location>
        <begin position="343"/>
        <end position="366"/>
    </location>
</feature>
<evidence type="ECO:0000256" key="5">
    <source>
        <dbReference type="ARBA" id="ARBA00022989"/>
    </source>
</evidence>
<feature type="domain" description="Major facilitator superfamily (MFS) profile" evidence="8">
    <location>
        <begin position="1"/>
        <end position="394"/>
    </location>
</feature>
<evidence type="ECO:0000313" key="10">
    <source>
        <dbReference type="Proteomes" id="UP000642748"/>
    </source>
</evidence>
<dbReference type="InterPro" id="IPR036259">
    <property type="entry name" value="MFS_trans_sf"/>
</dbReference>
<dbReference type="PANTHER" id="PTHR23513:SF11">
    <property type="entry name" value="STAPHYLOFERRIN A TRANSPORTER"/>
    <property type="match status" value="1"/>
</dbReference>
<dbReference type="PROSITE" id="PS50850">
    <property type="entry name" value="MFS"/>
    <property type="match status" value="1"/>
</dbReference>
<evidence type="ECO:0000256" key="7">
    <source>
        <dbReference type="SAM" id="Phobius"/>
    </source>
</evidence>
<feature type="transmembrane region" description="Helical" evidence="7">
    <location>
        <begin position="304"/>
        <end position="322"/>
    </location>
</feature>
<evidence type="ECO:0000256" key="2">
    <source>
        <dbReference type="ARBA" id="ARBA00022448"/>
    </source>
</evidence>